<accession>A0A1X2GSE2</accession>
<feature type="compositionally biased region" description="Basic residues" evidence="1">
    <location>
        <begin position="67"/>
        <end position="78"/>
    </location>
</feature>
<feature type="compositionally biased region" description="Basic and acidic residues" evidence="1">
    <location>
        <begin position="35"/>
        <end position="50"/>
    </location>
</feature>
<sequence length="90" mass="10733">MRVGFAPRATHREQYTENIMTPRQDIATPRAIHQKHQDTKSTHPTHREQYTENIMTPRQDIATPRAIHQKHHDTKTRHRNTENNTPQHQK</sequence>
<evidence type="ECO:0000256" key="1">
    <source>
        <dbReference type="SAM" id="MobiDB-lite"/>
    </source>
</evidence>
<evidence type="ECO:0000313" key="3">
    <source>
        <dbReference type="Proteomes" id="UP000242146"/>
    </source>
</evidence>
<dbReference type="AlphaFoldDB" id="A0A1X2GSE2"/>
<dbReference type="EMBL" id="MCGT01000005">
    <property type="protein sequence ID" value="ORX59511.1"/>
    <property type="molecule type" value="Genomic_DNA"/>
</dbReference>
<protein>
    <submittedName>
        <fullName evidence="2">Uncharacterized protein</fullName>
    </submittedName>
</protein>
<dbReference type="Proteomes" id="UP000242146">
    <property type="component" value="Unassembled WGS sequence"/>
</dbReference>
<comment type="caution">
    <text evidence="2">The sequence shown here is derived from an EMBL/GenBank/DDBJ whole genome shotgun (WGS) entry which is preliminary data.</text>
</comment>
<proteinExistence type="predicted"/>
<reference evidence="2 3" key="1">
    <citation type="submission" date="2016-07" db="EMBL/GenBank/DDBJ databases">
        <title>Pervasive Adenine N6-methylation of Active Genes in Fungi.</title>
        <authorList>
            <consortium name="DOE Joint Genome Institute"/>
            <person name="Mondo S.J."/>
            <person name="Dannebaum R.O."/>
            <person name="Kuo R.C."/>
            <person name="Labutti K."/>
            <person name="Haridas S."/>
            <person name="Kuo A."/>
            <person name="Salamov A."/>
            <person name="Ahrendt S.R."/>
            <person name="Lipzen A."/>
            <person name="Sullivan W."/>
            <person name="Andreopoulos W.B."/>
            <person name="Clum A."/>
            <person name="Lindquist E."/>
            <person name="Daum C."/>
            <person name="Ramamoorthy G.K."/>
            <person name="Gryganskyi A."/>
            <person name="Culley D."/>
            <person name="Magnuson J.K."/>
            <person name="James T.Y."/>
            <person name="O'Malley M.A."/>
            <person name="Stajich J.E."/>
            <person name="Spatafora J.W."/>
            <person name="Visel A."/>
            <person name="Grigoriev I.V."/>
        </authorList>
    </citation>
    <scope>NUCLEOTIDE SEQUENCE [LARGE SCALE GENOMIC DNA]</scope>
    <source>
        <strain evidence="2 3">NRRL 3301</strain>
    </source>
</reference>
<gene>
    <name evidence="2" type="ORF">DM01DRAFT_1187436</name>
</gene>
<keyword evidence="3" id="KW-1185">Reference proteome</keyword>
<name>A0A1X2GSE2_9FUNG</name>
<evidence type="ECO:0000313" key="2">
    <source>
        <dbReference type="EMBL" id="ORX59511.1"/>
    </source>
</evidence>
<feature type="region of interest" description="Disordered" evidence="1">
    <location>
        <begin position="31"/>
        <end position="90"/>
    </location>
</feature>
<organism evidence="2 3">
    <name type="scientific">Hesseltinella vesiculosa</name>
    <dbReference type="NCBI Taxonomy" id="101127"/>
    <lineage>
        <taxon>Eukaryota</taxon>
        <taxon>Fungi</taxon>
        <taxon>Fungi incertae sedis</taxon>
        <taxon>Mucoromycota</taxon>
        <taxon>Mucoromycotina</taxon>
        <taxon>Mucoromycetes</taxon>
        <taxon>Mucorales</taxon>
        <taxon>Cunninghamellaceae</taxon>
        <taxon>Hesseltinella</taxon>
    </lineage>
</organism>